<feature type="coiled-coil region" evidence="1">
    <location>
        <begin position="125"/>
        <end position="152"/>
    </location>
</feature>
<dbReference type="InterPro" id="IPR010287">
    <property type="entry name" value="DUF892_YciF-like"/>
</dbReference>
<dbReference type="PANTHER" id="PTHR30565:SF9">
    <property type="entry name" value="PROTEIN YCIF"/>
    <property type="match status" value="1"/>
</dbReference>
<evidence type="ECO:0000256" key="1">
    <source>
        <dbReference type="SAM" id="Coils"/>
    </source>
</evidence>
<dbReference type="PANTHER" id="PTHR30565">
    <property type="entry name" value="PROTEIN YCIF"/>
    <property type="match status" value="1"/>
</dbReference>
<dbReference type="InterPro" id="IPR012347">
    <property type="entry name" value="Ferritin-like"/>
</dbReference>
<accession>A0A518D5S1</accession>
<evidence type="ECO:0000313" key="3">
    <source>
        <dbReference type="Proteomes" id="UP000317429"/>
    </source>
</evidence>
<dbReference type="Gene3D" id="1.20.1260.10">
    <property type="match status" value="1"/>
</dbReference>
<evidence type="ECO:0000313" key="2">
    <source>
        <dbReference type="EMBL" id="QDU86809.1"/>
    </source>
</evidence>
<protein>
    <submittedName>
        <fullName evidence="2">Uncharacterized protein</fullName>
    </submittedName>
</protein>
<dbReference type="CDD" id="cd07909">
    <property type="entry name" value="YciF"/>
    <property type="match status" value="1"/>
</dbReference>
<dbReference type="OrthoDB" id="9795056at2"/>
<dbReference type="Pfam" id="PF05974">
    <property type="entry name" value="DUF892"/>
    <property type="match status" value="1"/>
</dbReference>
<organism evidence="2 3">
    <name type="scientific">Pirellulimonas nuda</name>
    <dbReference type="NCBI Taxonomy" id="2528009"/>
    <lineage>
        <taxon>Bacteria</taxon>
        <taxon>Pseudomonadati</taxon>
        <taxon>Planctomycetota</taxon>
        <taxon>Planctomycetia</taxon>
        <taxon>Pirellulales</taxon>
        <taxon>Lacipirellulaceae</taxon>
        <taxon>Pirellulimonas</taxon>
    </lineage>
</organism>
<reference evidence="2 3" key="1">
    <citation type="submission" date="2019-02" db="EMBL/GenBank/DDBJ databases">
        <title>Deep-cultivation of Planctomycetes and their phenomic and genomic characterization uncovers novel biology.</title>
        <authorList>
            <person name="Wiegand S."/>
            <person name="Jogler M."/>
            <person name="Boedeker C."/>
            <person name="Pinto D."/>
            <person name="Vollmers J."/>
            <person name="Rivas-Marin E."/>
            <person name="Kohn T."/>
            <person name="Peeters S.H."/>
            <person name="Heuer A."/>
            <person name="Rast P."/>
            <person name="Oberbeckmann S."/>
            <person name="Bunk B."/>
            <person name="Jeske O."/>
            <person name="Meyerdierks A."/>
            <person name="Storesund J.E."/>
            <person name="Kallscheuer N."/>
            <person name="Luecker S."/>
            <person name="Lage O.M."/>
            <person name="Pohl T."/>
            <person name="Merkel B.J."/>
            <person name="Hornburger P."/>
            <person name="Mueller R.-W."/>
            <person name="Bruemmer F."/>
            <person name="Labrenz M."/>
            <person name="Spormann A.M."/>
            <person name="Op den Camp H."/>
            <person name="Overmann J."/>
            <person name="Amann R."/>
            <person name="Jetten M.S.M."/>
            <person name="Mascher T."/>
            <person name="Medema M.H."/>
            <person name="Devos D.P."/>
            <person name="Kaster A.-K."/>
            <person name="Ovreas L."/>
            <person name="Rohde M."/>
            <person name="Galperin M.Y."/>
            <person name="Jogler C."/>
        </authorList>
    </citation>
    <scope>NUCLEOTIDE SEQUENCE [LARGE SCALE GENOMIC DNA]</scope>
    <source>
        <strain evidence="2 3">Pla175</strain>
    </source>
</reference>
<keyword evidence="3" id="KW-1185">Reference proteome</keyword>
<dbReference type="EMBL" id="CP036291">
    <property type="protein sequence ID" value="QDU86809.1"/>
    <property type="molecule type" value="Genomic_DNA"/>
</dbReference>
<dbReference type="SUPFAM" id="SSF47240">
    <property type="entry name" value="Ferritin-like"/>
    <property type="match status" value="1"/>
</dbReference>
<gene>
    <name evidence="2" type="ORF">Pla175_01620</name>
</gene>
<dbReference type="InterPro" id="IPR047114">
    <property type="entry name" value="YciF"/>
</dbReference>
<dbReference type="InterPro" id="IPR009078">
    <property type="entry name" value="Ferritin-like_SF"/>
</dbReference>
<dbReference type="Proteomes" id="UP000317429">
    <property type="component" value="Chromosome"/>
</dbReference>
<dbReference type="KEGG" id="pnd:Pla175_01620"/>
<proteinExistence type="predicted"/>
<dbReference type="RefSeq" id="WP_145280368.1">
    <property type="nucleotide sequence ID" value="NZ_CP036291.1"/>
</dbReference>
<sequence length="169" mass="18391">MAMHTLADAFYDELRDILSAERQLTKALPKMARNAASADLKKAFESHLAETEKHVERVEKAFEDTGKTAKAKTCEAMKGLITEASHLLEEEAEPAVKDALLIAAAQKVEHYEIATYGALCTWAEVLGYAAALKQLKQNMAEEEKADEKLTKLSTKINKQAASGQAAGVA</sequence>
<dbReference type="AlphaFoldDB" id="A0A518D5S1"/>
<keyword evidence="1" id="KW-0175">Coiled coil</keyword>
<name>A0A518D5S1_9BACT</name>